<name>A0AAV4GS83_9GAST</name>
<organism evidence="1 2">
    <name type="scientific">Elysia marginata</name>
    <dbReference type="NCBI Taxonomy" id="1093978"/>
    <lineage>
        <taxon>Eukaryota</taxon>
        <taxon>Metazoa</taxon>
        <taxon>Spiralia</taxon>
        <taxon>Lophotrochozoa</taxon>
        <taxon>Mollusca</taxon>
        <taxon>Gastropoda</taxon>
        <taxon>Heterobranchia</taxon>
        <taxon>Euthyneura</taxon>
        <taxon>Panpulmonata</taxon>
        <taxon>Sacoglossa</taxon>
        <taxon>Placobranchoidea</taxon>
        <taxon>Plakobranchidae</taxon>
        <taxon>Elysia</taxon>
    </lineage>
</organism>
<comment type="caution">
    <text evidence="1">The sequence shown here is derived from an EMBL/GenBank/DDBJ whole genome shotgun (WGS) entry which is preliminary data.</text>
</comment>
<dbReference type="EMBL" id="BMAT01001508">
    <property type="protein sequence ID" value="GFR87366.1"/>
    <property type="molecule type" value="Genomic_DNA"/>
</dbReference>
<gene>
    <name evidence="1" type="ORF">ElyMa_000745200</name>
</gene>
<evidence type="ECO:0000313" key="1">
    <source>
        <dbReference type="EMBL" id="GFR87366.1"/>
    </source>
</evidence>
<sequence>MLNQRNRYISELRCAYEFARNCSYVIVTCENATARPSGEHGRRYNAPTSNDIAVMMPNDPVGHKDIVLHTRSNECRCIGELYKAYDPVRYPLQFPFGTDGWSF</sequence>
<dbReference type="AlphaFoldDB" id="A0AAV4GS83"/>
<dbReference type="Proteomes" id="UP000762676">
    <property type="component" value="Unassembled WGS sequence"/>
</dbReference>
<evidence type="ECO:0000313" key="2">
    <source>
        <dbReference type="Proteomes" id="UP000762676"/>
    </source>
</evidence>
<keyword evidence="2" id="KW-1185">Reference proteome</keyword>
<accession>A0AAV4GS83</accession>
<proteinExistence type="predicted"/>
<reference evidence="1 2" key="1">
    <citation type="journal article" date="2021" name="Elife">
        <title>Chloroplast acquisition without the gene transfer in kleptoplastic sea slugs, Plakobranchus ocellatus.</title>
        <authorList>
            <person name="Maeda T."/>
            <person name="Takahashi S."/>
            <person name="Yoshida T."/>
            <person name="Shimamura S."/>
            <person name="Takaki Y."/>
            <person name="Nagai Y."/>
            <person name="Toyoda A."/>
            <person name="Suzuki Y."/>
            <person name="Arimoto A."/>
            <person name="Ishii H."/>
            <person name="Satoh N."/>
            <person name="Nishiyama T."/>
            <person name="Hasebe M."/>
            <person name="Maruyama T."/>
            <person name="Minagawa J."/>
            <person name="Obokata J."/>
            <person name="Shigenobu S."/>
        </authorList>
    </citation>
    <scope>NUCLEOTIDE SEQUENCE [LARGE SCALE GENOMIC DNA]</scope>
</reference>
<dbReference type="PANTHER" id="PTHR45786:SF74">
    <property type="entry name" value="ATP-DEPENDENT DNA HELICASE"/>
    <property type="match status" value="1"/>
</dbReference>
<protein>
    <submittedName>
        <fullName evidence="1">Uncharacterized protein</fullName>
    </submittedName>
</protein>
<dbReference type="PANTHER" id="PTHR45786">
    <property type="entry name" value="DNA BINDING PROTEIN-LIKE"/>
    <property type="match status" value="1"/>
</dbReference>